<sequence length="196" mass="22385">MKKFKQVFSFILTLSLSALYSYPNFACENDMLMVQDSANILLTTKANDNSINNFIDISNDEYVEVFSQNDRMIYLTQNDIYLMSQIVYAESKGEPFEGKVAVASVILNRVLSPNFPNTIEEVVFQPNAFSCVIDNEIYVSPSQECFDAVYEAINGHDPTREALFFYNPEIATCSWMQQVDKTNITPIGHHVFFSLY</sequence>
<accession>A0ABR7DHT2</accession>
<name>A0ABR7DHT2_9CLOT</name>
<dbReference type="InterPro" id="IPR011105">
    <property type="entry name" value="Cell_wall_hydrolase_SleB"/>
</dbReference>
<reference evidence="3 4" key="1">
    <citation type="submission" date="2020-08" db="EMBL/GenBank/DDBJ databases">
        <title>Genome public.</title>
        <authorList>
            <person name="Liu C."/>
            <person name="Sun Q."/>
        </authorList>
    </citation>
    <scope>NUCLEOTIDE SEQUENCE [LARGE SCALE GENOMIC DNA]</scope>
    <source>
        <strain evidence="3 4">NSJ-6</strain>
    </source>
</reference>
<dbReference type="RefSeq" id="WP_186861070.1">
    <property type="nucleotide sequence ID" value="NZ_JACOOO010000047.1"/>
</dbReference>
<protein>
    <submittedName>
        <fullName evidence="3">Cell wall hydrolase</fullName>
    </submittedName>
</protein>
<dbReference type="EMBL" id="JACOOO010000047">
    <property type="protein sequence ID" value="MBC5630922.1"/>
    <property type="molecule type" value="Genomic_DNA"/>
</dbReference>
<evidence type="ECO:0000256" key="1">
    <source>
        <dbReference type="SAM" id="SignalP"/>
    </source>
</evidence>
<comment type="caution">
    <text evidence="3">The sequence shown here is derived from an EMBL/GenBank/DDBJ whole genome shotgun (WGS) entry which is preliminary data.</text>
</comment>
<feature type="chain" id="PRO_5047169853" evidence="1">
    <location>
        <begin position="27"/>
        <end position="196"/>
    </location>
</feature>
<feature type="domain" description="Cell wall hydrolase SleB" evidence="2">
    <location>
        <begin position="93"/>
        <end position="193"/>
    </location>
</feature>
<organism evidence="3 4">
    <name type="scientific">Clostridium hominis</name>
    <dbReference type="NCBI Taxonomy" id="2763036"/>
    <lineage>
        <taxon>Bacteria</taxon>
        <taxon>Bacillati</taxon>
        <taxon>Bacillota</taxon>
        <taxon>Clostridia</taxon>
        <taxon>Eubacteriales</taxon>
        <taxon>Clostridiaceae</taxon>
        <taxon>Clostridium</taxon>
    </lineage>
</organism>
<keyword evidence="3" id="KW-0378">Hydrolase</keyword>
<feature type="signal peptide" evidence="1">
    <location>
        <begin position="1"/>
        <end position="26"/>
    </location>
</feature>
<dbReference type="Pfam" id="PF07486">
    <property type="entry name" value="Hydrolase_2"/>
    <property type="match status" value="1"/>
</dbReference>
<dbReference type="Proteomes" id="UP000596929">
    <property type="component" value="Unassembled WGS sequence"/>
</dbReference>
<keyword evidence="4" id="KW-1185">Reference proteome</keyword>
<dbReference type="GO" id="GO:0016787">
    <property type="term" value="F:hydrolase activity"/>
    <property type="evidence" value="ECO:0007669"/>
    <property type="project" value="UniProtKB-KW"/>
</dbReference>
<dbReference type="InterPro" id="IPR042047">
    <property type="entry name" value="SleB_dom1"/>
</dbReference>
<evidence type="ECO:0000313" key="4">
    <source>
        <dbReference type="Proteomes" id="UP000596929"/>
    </source>
</evidence>
<evidence type="ECO:0000313" key="3">
    <source>
        <dbReference type="EMBL" id="MBC5630922.1"/>
    </source>
</evidence>
<dbReference type="Gene3D" id="1.10.10.2520">
    <property type="entry name" value="Cell wall hydrolase SleB, domain 1"/>
    <property type="match status" value="1"/>
</dbReference>
<proteinExistence type="predicted"/>
<dbReference type="Gene3D" id="6.20.240.60">
    <property type="match status" value="1"/>
</dbReference>
<gene>
    <name evidence="3" type="ORF">H8S20_19020</name>
</gene>
<keyword evidence="1" id="KW-0732">Signal</keyword>
<evidence type="ECO:0000259" key="2">
    <source>
        <dbReference type="Pfam" id="PF07486"/>
    </source>
</evidence>